<protein>
    <recommendedName>
        <fullName evidence="1">Arm DNA-binding domain-containing protein</fullName>
    </recommendedName>
</protein>
<dbReference type="Proteomes" id="UP000077667">
    <property type="component" value="Chromosome"/>
</dbReference>
<gene>
    <name evidence="2" type="ORF">A8C56_12800</name>
</gene>
<accession>A0A1A9I4Z4</accession>
<dbReference type="KEGG" id="nia:A8C56_12800"/>
<evidence type="ECO:0000313" key="2">
    <source>
        <dbReference type="EMBL" id="ANH81741.1"/>
    </source>
</evidence>
<proteinExistence type="predicted"/>
<dbReference type="EMBL" id="CP015772">
    <property type="protein sequence ID" value="ANH81741.1"/>
    <property type="molecule type" value="Genomic_DNA"/>
</dbReference>
<sequence>MAPHRQGNKSGAFPVHIIYLVSGKREYFTTGAIVFPEQYDNGEITALATSIGRKKYGLKIYEIPSREDAKRDNDAIMAVIKEIRRIEDRYRLDGKQ</sequence>
<organism evidence="2 3">
    <name type="scientific">Niabella ginsenosidivorans</name>
    <dbReference type="NCBI Taxonomy" id="1176587"/>
    <lineage>
        <taxon>Bacteria</taxon>
        <taxon>Pseudomonadati</taxon>
        <taxon>Bacteroidota</taxon>
        <taxon>Chitinophagia</taxon>
        <taxon>Chitinophagales</taxon>
        <taxon>Chitinophagaceae</taxon>
        <taxon>Niabella</taxon>
    </lineage>
</organism>
<reference evidence="2 3" key="1">
    <citation type="submission" date="2016-05" db="EMBL/GenBank/DDBJ databases">
        <title>Niabella ginsenosidivorans BS26 whole genome sequencing.</title>
        <authorList>
            <person name="Im W.T."/>
            <person name="Siddiqi M.Z."/>
        </authorList>
    </citation>
    <scope>NUCLEOTIDE SEQUENCE [LARGE SCALE GENOMIC DNA]</scope>
    <source>
        <strain evidence="2 3">BS26</strain>
    </source>
</reference>
<dbReference type="RefSeq" id="WP_067756630.1">
    <property type="nucleotide sequence ID" value="NZ_CP015772.1"/>
</dbReference>
<dbReference type="AlphaFoldDB" id="A0A1A9I4Z4"/>
<dbReference type="STRING" id="1176587.A8C56_12800"/>
<dbReference type="InterPro" id="IPR035386">
    <property type="entry name" value="Arm-DNA-bind_5"/>
</dbReference>
<dbReference type="Pfam" id="PF17293">
    <property type="entry name" value="Arm-DNA-bind_5"/>
    <property type="match status" value="1"/>
</dbReference>
<feature type="domain" description="Arm DNA-binding" evidence="1">
    <location>
        <begin position="6"/>
        <end position="95"/>
    </location>
</feature>
<name>A0A1A9I4Z4_9BACT</name>
<keyword evidence="3" id="KW-1185">Reference proteome</keyword>
<evidence type="ECO:0000313" key="3">
    <source>
        <dbReference type="Proteomes" id="UP000077667"/>
    </source>
</evidence>
<evidence type="ECO:0000259" key="1">
    <source>
        <dbReference type="Pfam" id="PF17293"/>
    </source>
</evidence>